<protein>
    <submittedName>
        <fullName evidence="5">Apoptosis inhibitor 5-like</fullName>
    </submittedName>
</protein>
<dbReference type="GO" id="GO:0006915">
    <property type="term" value="P:apoptotic process"/>
    <property type="evidence" value="ECO:0007669"/>
    <property type="project" value="UniProtKB-KW"/>
</dbReference>
<dbReference type="InterPro" id="IPR011989">
    <property type="entry name" value="ARM-like"/>
</dbReference>
<evidence type="ECO:0000256" key="1">
    <source>
        <dbReference type="ARBA" id="ARBA00009515"/>
    </source>
</evidence>
<dbReference type="FunFam" id="1.25.10.10:FF:001577">
    <property type="entry name" value="Uncharacterized protein"/>
    <property type="match status" value="1"/>
</dbReference>
<keyword evidence="4" id="KW-1185">Reference proteome</keyword>
<dbReference type="OMA" id="RCIKFLA"/>
<dbReference type="InterPro" id="IPR008383">
    <property type="entry name" value="API5"/>
</dbReference>
<feature type="compositionally biased region" description="Basic and acidic residues" evidence="3">
    <location>
        <begin position="283"/>
        <end position="314"/>
    </location>
</feature>
<sequence length="588" mass="65426">MVTVEQLYKDYGVLADAGDKAGQHEAEYRSILSAVSAGASEKKLAAQFIPRFFKFFSGLAETAINAQLDLCEDDDCMIRRAAIKELPNLCRESTDHLLRIADVLAQLLQSDDPQEISIVNSALMSLYKIDMKGTLGGLFSQILSGEDLVRERAIKFLNTRLKLGGSDNVPKEVEEFVIEKTKEVLTDVTGEEFVTFMQLLSKMPSMQTLTGRQQMVELVAEQADLESQFLPQDPDIVDRLVQCVREALQFFSKNVPSNKFVVYMCDNVLPVLGDIVPPGSGETKAEETEDKTSSEKASSDKASSDKASSDKTPSDYDVKLELLRQLAEMATYAVNAGGDETLGRVFDKLLEYMPLPPAETEGESLENGKATEEPKLQFSYVECLMYTFYQLAKKLPDFLVSEENSERLKDFRVRLQYFARGTQLYMKQLRLALQGKVGDEMKKEENRLKVVALRVTTNINTLTKDLFRNPPSYKSTVVLSWRPVQKHGTSLEPAALGQKRTNITPITFSSDPSPPKKAAAAGGQRKPHAPRVMYQPPSGKYSSKAGMAPSDPEYGVGYTYGGRGARQNQWRGGSGRGRGRSRGGKWWY</sequence>
<dbReference type="InterPro" id="IPR016024">
    <property type="entry name" value="ARM-type_fold"/>
</dbReference>
<dbReference type="Gene3D" id="1.25.10.10">
    <property type="entry name" value="Leucine-rich Repeat Variant"/>
    <property type="match status" value="1"/>
</dbReference>
<dbReference type="GeneID" id="110975404"/>
<dbReference type="Proteomes" id="UP000694845">
    <property type="component" value="Unplaced"/>
</dbReference>
<dbReference type="GO" id="GO:0005634">
    <property type="term" value="C:nucleus"/>
    <property type="evidence" value="ECO:0007669"/>
    <property type="project" value="TreeGrafter"/>
</dbReference>
<dbReference type="KEGG" id="aplc:110975404"/>
<name>A0A8B7XRS6_ACAPL</name>
<accession>A0A8B7XRS6</accession>
<dbReference type="AlphaFoldDB" id="A0A8B7XRS6"/>
<reference evidence="5" key="1">
    <citation type="submission" date="2025-08" db="UniProtKB">
        <authorList>
            <consortium name="RefSeq"/>
        </authorList>
    </citation>
    <scope>IDENTIFICATION</scope>
</reference>
<dbReference type="OrthoDB" id="19224at2759"/>
<dbReference type="RefSeq" id="XP_022083553.1">
    <property type="nucleotide sequence ID" value="XM_022227861.1"/>
</dbReference>
<comment type="similarity">
    <text evidence="1">Belongs to the API5 family.</text>
</comment>
<feature type="compositionally biased region" description="Basic residues" evidence="3">
    <location>
        <begin position="577"/>
        <end position="588"/>
    </location>
</feature>
<feature type="region of interest" description="Disordered" evidence="3">
    <location>
        <begin position="275"/>
        <end position="314"/>
    </location>
</feature>
<keyword evidence="2" id="KW-0053">Apoptosis</keyword>
<proteinExistence type="inferred from homology"/>
<dbReference type="GO" id="GO:0043066">
    <property type="term" value="P:negative regulation of apoptotic process"/>
    <property type="evidence" value="ECO:0007669"/>
    <property type="project" value="TreeGrafter"/>
</dbReference>
<gene>
    <name evidence="5" type="primary">LOC110975404</name>
</gene>
<evidence type="ECO:0000256" key="2">
    <source>
        <dbReference type="ARBA" id="ARBA00022703"/>
    </source>
</evidence>
<dbReference type="SUPFAM" id="SSF48371">
    <property type="entry name" value="ARM repeat"/>
    <property type="match status" value="1"/>
</dbReference>
<organism evidence="4 5">
    <name type="scientific">Acanthaster planci</name>
    <name type="common">Crown-of-thorns starfish</name>
    <dbReference type="NCBI Taxonomy" id="133434"/>
    <lineage>
        <taxon>Eukaryota</taxon>
        <taxon>Metazoa</taxon>
        <taxon>Echinodermata</taxon>
        <taxon>Eleutherozoa</taxon>
        <taxon>Asterozoa</taxon>
        <taxon>Asteroidea</taxon>
        <taxon>Valvatacea</taxon>
        <taxon>Valvatida</taxon>
        <taxon>Acanthasteridae</taxon>
        <taxon>Acanthaster</taxon>
    </lineage>
</organism>
<evidence type="ECO:0000256" key="3">
    <source>
        <dbReference type="SAM" id="MobiDB-lite"/>
    </source>
</evidence>
<feature type="region of interest" description="Disordered" evidence="3">
    <location>
        <begin position="504"/>
        <end position="588"/>
    </location>
</feature>
<evidence type="ECO:0000313" key="4">
    <source>
        <dbReference type="Proteomes" id="UP000694845"/>
    </source>
</evidence>
<dbReference type="PANTHER" id="PTHR12758:SF19">
    <property type="entry name" value="APOPTOSIS INHIBITOR 5"/>
    <property type="match status" value="1"/>
</dbReference>
<dbReference type="PANTHER" id="PTHR12758">
    <property type="entry name" value="APOPTOSIS INHIBITOR 5-RELATED"/>
    <property type="match status" value="1"/>
</dbReference>
<dbReference type="GO" id="GO:0003723">
    <property type="term" value="F:RNA binding"/>
    <property type="evidence" value="ECO:0007669"/>
    <property type="project" value="TreeGrafter"/>
</dbReference>
<evidence type="ECO:0000313" key="5">
    <source>
        <dbReference type="RefSeq" id="XP_022083553.1"/>
    </source>
</evidence>
<dbReference type="Pfam" id="PF05918">
    <property type="entry name" value="API5"/>
    <property type="match status" value="1"/>
</dbReference>